<evidence type="ECO:0000256" key="3">
    <source>
        <dbReference type="ARBA" id="ARBA00022475"/>
    </source>
</evidence>
<feature type="transmembrane region" description="Helical" evidence="7">
    <location>
        <begin position="134"/>
        <end position="153"/>
    </location>
</feature>
<dbReference type="Pfam" id="PF03458">
    <property type="entry name" value="Gly_transporter"/>
    <property type="match status" value="2"/>
</dbReference>
<evidence type="ECO:0000313" key="10">
    <source>
        <dbReference type="Proteomes" id="UP000250079"/>
    </source>
</evidence>
<evidence type="ECO:0000256" key="4">
    <source>
        <dbReference type="ARBA" id="ARBA00022692"/>
    </source>
</evidence>
<dbReference type="OrthoDB" id="9791874at2"/>
<keyword evidence="3" id="KW-1003">Cell membrane</keyword>
<evidence type="ECO:0000256" key="1">
    <source>
        <dbReference type="ARBA" id="ARBA00004651"/>
    </source>
</evidence>
<feature type="transmembrane region" description="Helical" evidence="7">
    <location>
        <begin position="24"/>
        <end position="45"/>
    </location>
</feature>
<keyword evidence="6 7" id="KW-0472">Membrane</keyword>
<reference evidence="9 10" key="1">
    <citation type="submission" date="2016-12" db="EMBL/GenBank/DDBJ databases">
        <authorList>
            <person name="Song W.-J."/>
            <person name="Kurnit D.M."/>
        </authorList>
    </citation>
    <scope>NUCLEOTIDE SEQUENCE [LARGE SCALE GENOMIC DNA]</scope>
    <source>
        <strain evidence="9 10">IMCC3135</strain>
    </source>
</reference>
<organism evidence="9 10">
    <name type="scientific">Granulosicoccus antarcticus IMCC3135</name>
    <dbReference type="NCBI Taxonomy" id="1192854"/>
    <lineage>
        <taxon>Bacteria</taxon>
        <taxon>Pseudomonadati</taxon>
        <taxon>Pseudomonadota</taxon>
        <taxon>Gammaproteobacteria</taxon>
        <taxon>Chromatiales</taxon>
        <taxon>Granulosicoccaceae</taxon>
        <taxon>Granulosicoccus</taxon>
    </lineage>
</organism>
<keyword evidence="4 7" id="KW-0812">Transmembrane</keyword>
<keyword evidence="5 7" id="KW-1133">Transmembrane helix</keyword>
<proteinExistence type="inferred from homology"/>
<feature type="transmembrane region" description="Helical" evidence="7">
    <location>
        <begin position="52"/>
        <end position="72"/>
    </location>
</feature>
<evidence type="ECO:0000256" key="2">
    <source>
        <dbReference type="ARBA" id="ARBA00008193"/>
    </source>
</evidence>
<evidence type="ECO:0000259" key="8">
    <source>
        <dbReference type="Pfam" id="PF03458"/>
    </source>
</evidence>
<feature type="domain" description="Glycine transporter" evidence="8">
    <location>
        <begin position="27"/>
        <end position="100"/>
    </location>
</feature>
<evidence type="ECO:0000256" key="5">
    <source>
        <dbReference type="ARBA" id="ARBA00022989"/>
    </source>
</evidence>
<feature type="transmembrane region" description="Helical" evidence="7">
    <location>
        <begin position="109"/>
        <end position="128"/>
    </location>
</feature>
<evidence type="ECO:0000256" key="7">
    <source>
        <dbReference type="SAM" id="Phobius"/>
    </source>
</evidence>
<dbReference type="InterPro" id="IPR005115">
    <property type="entry name" value="Gly_transporter"/>
</dbReference>
<sequence>MLPHSSFARVRHVIDTIPNKIDSFLFWLDFAGVAVFAISGALVASRKCLDPVGFALIATITAIGGGTLRDLLMSQTPFWMTQPHYVGLCVVIALAVYFLAPHIEYRYRVLLWADAIGLSLFSVLGARYALESGFGGTIAIVMGLLTGTFGGLIRDVMCQEIPLILRHEIYATAALSGALVYTLLAPMPLPYRMAEFGGIAACFAVRALGLSRGLSLPAYRPRIGRDYPTDEGTGPSDVS</sequence>
<dbReference type="KEGG" id="gai:IMCC3135_19240"/>
<dbReference type="PANTHER" id="PTHR30506:SF3">
    <property type="entry name" value="UPF0126 INNER MEMBRANE PROTEIN YADS-RELATED"/>
    <property type="match status" value="1"/>
</dbReference>
<dbReference type="GO" id="GO:0005886">
    <property type="term" value="C:plasma membrane"/>
    <property type="evidence" value="ECO:0007669"/>
    <property type="project" value="UniProtKB-SubCell"/>
</dbReference>
<dbReference type="RefSeq" id="WP_088921937.1">
    <property type="nucleotide sequence ID" value="NZ_CP018632.1"/>
</dbReference>
<feature type="transmembrane region" description="Helical" evidence="7">
    <location>
        <begin position="84"/>
        <end position="100"/>
    </location>
</feature>
<feature type="domain" description="Glycine transporter" evidence="8">
    <location>
        <begin position="111"/>
        <end position="185"/>
    </location>
</feature>
<protein>
    <recommendedName>
        <fullName evidence="8">Glycine transporter domain-containing protein</fullName>
    </recommendedName>
</protein>
<evidence type="ECO:0000313" key="9">
    <source>
        <dbReference type="EMBL" id="ASJ73927.1"/>
    </source>
</evidence>
<comment type="subcellular location">
    <subcellularLocation>
        <location evidence="1">Cell membrane</location>
        <topology evidence="1">Multi-pass membrane protein</topology>
    </subcellularLocation>
</comment>
<comment type="similarity">
    <text evidence="2">Belongs to the UPF0126 family.</text>
</comment>
<evidence type="ECO:0000256" key="6">
    <source>
        <dbReference type="ARBA" id="ARBA00023136"/>
    </source>
</evidence>
<gene>
    <name evidence="9" type="ORF">IMCC3135_19240</name>
</gene>
<accession>A0A2Z2P0X7</accession>
<dbReference type="EMBL" id="CP018632">
    <property type="protein sequence ID" value="ASJ73927.1"/>
    <property type="molecule type" value="Genomic_DNA"/>
</dbReference>
<feature type="transmembrane region" description="Helical" evidence="7">
    <location>
        <begin position="165"/>
        <end position="184"/>
    </location>
</feature>
<dbReference type="Proteomes" id="UP000250079">
    <property type="component" value="Chromosome"/>
</dbReference>
<dbReference type="AlphaFoldDB" id="A0A2Z2P0X7"/>
<name>A0A2Z2P0X7_9GAMM</name>
<dbReference type="PANTHER" id="PTHR30506">
    <property type="entry name" value="INNER MEMBRANE PROTEIN"/>
    <property type="match status" value="1"/>
</dbReference>
<keyword evidence="10" id="KW-1185">Reference proteome</keyword>